<dbReference type="Proteomes" id="UP000281904">
    <property type="component" value="Chromosome"/>
</dbReference>
<evidence type="ECO:0000256" key="1">
    <source>
        <dbReference type="SAM" id="SignalP"/>
    </source>
</evidence>
<name>A0A3S4XA10_SERRU</name>
<dbReference type="RefSeq" id="WP_126532067.1">
    <property type="nucleotide sequence ID" value="NZ_JADULK010000002.1"/>
</dbReference>
<keyword evidence="1" id="KW-0732">Signal</keyword>
<accession>A0A3S4XA10</accession>
<evidence type="ECO:0000313" key="2">
    <source>
        <dbReference type="EMBL" id="VEI68818.1"/>
    </source>
</evidence>
<dbReference type="InterPro" id="IPR009420">
    <property type="entry name" value="FlhE"/>
</dbReference>
<feature type="signal peptide" evidence="1">
    <location>
        <begin position="1"/>
        <end position="18"/>
    </location>
</feature>
<dbReference type="Pfam" id="PF06366">
    <property type="entry name" value="FlhE"/>
    <property type="match status" value="1"/>
</dbReference>
<dbReference type="EMBL" id="LR134493">
    <property type="protein sequence ID" value="VEI68818.1"/>
    <property type="molecule type" value="Genomic_DNA"/>
</dbReference>
<keyword evidence="2" id="KW-0969">Cilium</keyword>
<feature type="chain" id="PRO_5018577029" evidence="1">
    <location>
        <begin position="19"/>
        <end position="134"/>
    </location>
</feature>
<evidence type="ECO:0000313" key="3">
    <source>
        <dbReference type="Proteomes" id="UP000281904"/>
    </source>
</evidence>
<protein>
    <submittedName>
        <fullName evidence="2">Flagellar protein flhE</fullName>
    </submittedName>
</protein>
<keyword evidence="2" id="KW-0966">Cell projection</keyword>
<organism evidence="2 3">
    <name type="scientific">Serratia rubidaea</name>
    <name type="common">Serratia marinorubra</name>
    <dbReference type="NCBI Taxonomy" id="61652"/>
    <lineage>
        <taxon>Bacteria</taxon>
        <taxon>Pseudomonadati</taxon>
        <taxon>Pseudomonadota</taxon>
        <taxon>Gammaproteobacteria</taxon>
        <taxon>Enterobacterales</taxon>
        <taxon>Yersiniaceae</taxon>
        <taxon>Serratia</taxon>
    </lineage>
</organism>
<reference evidence="2 3" key="1">
    <citation type="submission" date="2018-12" db="EMBL/GenBank/DDBJ databases">
        <authorList>
            <consortium name="Pathogen Informatics"/>
        </authorList>
    </citation>
    <scope>NUCLEOTIDE SEQUENCE [LARGE SCALE GENOMIC DNA]</scope>
    <source>
        <strain evidence="2 3">NCTC10036</strain>
    </source>
</reference>
<gene>
    <name evidence="2" type="primary">flhE</name>
    <name evidence="2" type="ORF">NCTC10036_03439</name>
</gene>
<sequence>MMRLWLLLLLCGAPAAQAVSGSWAADALGATLGYGGISAQSSALRPPNALPDDRARIVSVSWRYLLTSPPPAGLQVQLCMPGRCVALAGASGTTQAFAGAPAASELRFGYVVQTRGALFPPLRVLSNQVIVNYQ</sequence>
<dbReference type="AlphaFoldDB" id="A0A3S4XA10"/>
<keyword evidence="2" id="KW-0282">Flagellum</keyword>
<proteinExistence type="predicted"/>